<comment type="caution">
    <text evidence="1">The sequence shown here is derived from an EMBL/GenBank/DDBJ whole genome shotgun (WGS) entry which is preliminary data.</text>
</comment>
<gene>
    <name evidence="1" type="ORF">MENTE1834_LOCUS2911</name>
</gene>
<organism evidence="1 2">
    <name type="scientific">Meloidogyne enterolobii</name>
    <name type="common">Root-knot nematode worm</name>
    <name type="synonym">Meloidogyne mayaguensis</name>
    <dbReference type="NCBI Taxonomy" id="390850"/>
    <lineage>
        <taxon>Eukaryota</taxon>
        <taxon>Metazoa</taxon>
        <taxon>Ecdysozoa</taxon>
        <taxon>Nematoda</taxon>
        <taxon>Chromadorea</taxon>
        <taxon>Rhabditida</taxon>
        <taxon>Tylenchina</taxon>
        <taxon>Tylenchomorpha</taxon>
        <taxon>Tylenchoidea</taxon>
        <taxon>Meloidogynidae</taxon>
        <taxon>Meloidogyninae</taxon>
        <taxon>Meloidogyne</taxon>
    </lineage>
</organism>
<accession>A0ACB0XSC6</accession>
<proteinExistence type="predicted"/>
<reference evidence="1" key="1">
    <citation type="submission" date="2023-11" db="EMBL/GenBank/DDBJ databases">
        <authorList>
            <person name="Poullet M."/>
        </authorList>
    </citation>
    <scope>NUCLEOTIDE SEQUENCE</scope>
    <source>
        <strain evidence="1">E1834</strain>
    </source>
</reference>
<evidence type="ECO:0000313" key="1">
    <source>
        <dbReference type="EMBL" id="CAK5015108.1"/>
    </source>
</evidence>
<sequence length="66" mass="7718">MKFGFLSSKFQKIFACGAENWKNSSIMVRGFGDLVVNRWYVLGDIMFELSVIFAFLRVIQLTVFWD</sequence>
<name>A0ACB0XSC6_MELEN</name>
<dbReference type="Proteomes" id="UP001497535">
    <property type="component" value="Unassembled WGS sequence"/>
</dbReference>
<dbReference type="EMBL" id="CAVMJV010000002">
    <property type="protein sequence ID" value="CAK5015108.1"/>
    <property type="molecule type" value="Genomic_DNA"/>
</dbReference>
<evidence type="ECO:0000313" key="2">
    <source>
        <dbReference type="Proteomes" id="UP001497535"/>
    </source>
</evidence>
<keyword evidence="2" id="KW-1185">Reference proteome</keyword>
<protein>
    <submittedName>
        <fullName evidence="1">Uncharacterized protein</fullName>
    </submittedName>
</protein>